<dbReference type="PATRIC" id="fig|755172.3.peg.1557"/>
<feature type="binding site" evidence="2">
    <location>
        <position position="22"/>
    </location>
    <ligand>
        <name>substrate</name>
    </ligand>
</feature>
<feature type="binding site" evidence="2">
    <location>
        <position position="185"/>
    </location>
    <ligand>
        <name>substrate</name>
    </ligand>
</feature>
<keyword evidence="1 2" id="KW-0808">Transferase</keyword>
<dbReference type="SUPFAM" id="SSF64005">
    <property type="entry name" value="Undecaprenyl diphosphate synthase"/>
    <property type="match status" value="1"/>
</dbReference>
<keyword evidence="4" id="KW-1185">Reference proteome</keyword>
<comment type="caution">
    <text evidence="3">The sequence shown here is derived from an EMBL/GenBank/DDBJ whole genome shotgun (WGS) entry which is preliminary data.</text>
</comment>
<comment type="cofactor">
    <cofactor evidence="2">
        <name>Mg(2+)</name>
        <dbReference type="ChEBI" id="CHEBI:18420"/>
    </cofactor>
    <text evidence="2">Binds 2 magnesium ions per subunit.</text>
</comment>
<dbReference type="Pfam" id="PF01255">
    <property type="entry name" value="Prenyltransf"/>
    <property type="match status" value="1"/>
</dbReference>
<feature type="binding site" evidence="2">
    <location>
        <position position="30"/>
    </location>
    <ligand>
        <name>substrate</name>
    </ligand>
</feature>
<dbReference type="GO" id="GO:0030145">
    <property type="term" value="F:manganese ion binding"/>
    <property type="evidence" value="ECO:0007669"/>
    <property type="project" value="TreeGrafter"/>
</dbReference>
<evidence type="ECO:0000313" key="3">
    <source>
        <dbReference type="EMBL" id="KXB65089.1"/>
    </source>
</evidence>
<dbReference type="PANTHER" id="PTHR10291:SF0">
    <property type="entry name" value="DEHYDRODOLICHYL DIPHOSPHATE SYNTHASE 2"/>
    <property type="match status" value="1"/>
</dbReference>
<protein>
    <recommendedName>
        <fullName evidence="2">Isoprenyl transferase</fullName>
        <ecNumber evidence="2">2.5.1.-</ecNumber>
    </recommendedName>
</protein>
<dbReference type="NCBIfam" id="TIGR00055">
    <property type="entry name" value="uppS"/>
    <property type="match status" value="1"/>
</dbReference>
<dbReference type="PANTHER" id="PTHR10291">
    <property type="entry name" value="DEHYDRODOLICHYL DIPHOSPHATE SYNTHASE FAMILY MEMBER"/>
    <property type="match status" value="1"/>
</dbReference>
<keyword evidence="2" id="KW-0460">Magnesium</keyword>
<comment type="subunit">
    <text evidence="2">Homodimer.</text>
</comment>
<dbReference type="GO" id="GO:0016094">
    <property type="term" value="P:polyprenol biosynthetic process"/>
    <property type="evidence" value="ECO:0007669"/>
    <property type="project" value="TreeGrafter"/>
</dbReference>
<feature type="binding site" evidence="2">
    <location>
        <position position="66"/>
    </location>
    <ligand>
        <name>substrate</name>
    </ligand>
</feature>
<dbReference type="AlphaFoldDB" id="A0A134ABJ6"/>
<name>A0A134ABJ6_9FIRM</name>
<dbReference type="RefSeq" id="WP_068369338.1">
    <property type="nucleotide sequence ID" value="NZ_CAIJCT010000010.1"/>
</dbReference>
<dbReference type="InterPro" id="IPR018520">
    <property type="entry name" value="UPP_synth-like_CS"/>
</dbReference>
<proteinExistence type="inferred from homology"/>
<feature type="binding site" evidence="2">
    <location>
        <position position="34"/>
    </location>
    <ligand>
        <name>substrate</name>
    </ligand>
</feature>
<evidence type="ECO:0000313" key="4">
    <source>
        <dbReference type="Proteomes" id="UP000070442"/>
    </source>
</evidence>
<comment type="function">
    <text evidence="2">Catalyzes the condensation of isopentenyl diphosphate (IPP) with allylic pyrophosphates generating different type of terpenoids.</text>
</comment>
<dbReference type="NCBIfam" id="NF011405">
    <property type="entry name" value="PRK14830.1"/>
    <property type="match status" value="1"/>
</dbReference>
<feature type="active site" description="Proton acceptor" evidence="2">
    <location>
        <position position="65"/>
    </location>
</feature>
<sequence length="237" mass="27420">MESNKKEMPKHIGIIMDGNGRWATKRGLPRTYGHKEGVKRVLDIVREAYRLEIPFLSLYAFSTENWKRPKKEIDNLMILLQRFLVKYIEELEENGVKLNIMGDISALDGKTRELVELALERTSKGTKMVLNIGLNYGGQDEILKAVADIAHCVKEGQIDPNSIDKSLFESFLYTKCQPPLDLLIRPSGELRVSNFMLYQMAYSEFWFSNVLWPDFDEAVFNEAIEDYRSRDRRFGGL</sequence>
<dbReference type="GO" id="GO:0005829">
    <property type="term" value="C:cytosol"/>
    <property type="evidence" value="ECO:0007669"/>
    <property type="project" value="TreeGrafter"/>
</dbReference>
<dbReference type="CDD" id="cd00475">
    <property type="entry name" value="Cis_IPPS"/>
    <property type="match status" value="1"/>
</dbReference>
<gene>
    <name evidence="3" type="ORF">HMPREF1863_01597</name>
</gene>
<accession>A0A134ABJ6</accession>
<dbReference type="InterPro" id="IPR001441">
    <property type="entry name" value="UPP_synth-like"/>
</dbReference>
<evidence type="ECO:0000256" key="1">
    <source>
        <dbReference type="ARBA" id="ARBA00022679"/>
    </source>
</evidence>
<feature type="binding site" evidence="2">
    <location>
        <begin position="62"/>
        <end position="64"/>
    </location>
    <ligand>
        <name>substrate</name>
    </ligand>
</feature>
<dbReference type="STRING" id="755172.HMPREF1863_01597"/>
<organism evidence="3 4">
    <name type="scientific">Aedoeadaptatus coxii</name>
    <dbReference type="NCBI Taxonomy" id="755172"/>
    <lineage>
        <taxon>Bacteria</taxon>
        <taxon>Bacillati</taxon>
        <taxon>Bacillota</taxon>
        <taxon>Tissierellia</taxon>
        <taxon>Tissierellales</taxon>
        <taxon>Peptoniphilaceae</taxon>
        <taxon>Aedoeadaptatus</taxon>
    </lineage>
</organism>
<feature type="active site" evidence="2">
    <location>
        <position position="17"/>
    </location>
</feature>
<dbReference type="PROSITE" id="PS01066">
    <property type="entry name" value="UPP_SYNTHASE"/>
    <property type="match status" value="1"/>
</dbReference>
<feature type="binding site" evidence="2">
    <location>
        <begin position="191"/>
        <end position="193"/>
    </location>
    <ligand>
        <name>substrate</name>
    </ligand>
</feature>
<dbReference type="Gene3D" id="3.40.1180.10">
    <property type="entry name" value="Decaprenyl diphosphate synthase-like"/>
    <property type="match status" value="1"/>
</dbReference>
<evidence type="ECO:0000256" key="2">
    <source>
        <dbReference type="HAMAP-Rule" id="MF_01139"/>
    </source>
</evidence>
<dbReference type="InterPro" id="IPR036424">
    <property type="entry name" value="UPP_synth-like_sf"/>
</dbReference>
<feature type="binding site" evidence="2">
    <location>
        <position position="204"/>
    </location>
    <ligand>
        <name>Mg(2+)</name>
        <dbReference type="ChEBI" id="CHEBI:18420"/>
    </ligand>
</feature>
<dbReference type="EC" id="2.5.1.-" evidence="2"/>
<feature type="binding site" evidence="2">
    <location>
        <begin position="18"/>
        <end position="21"/>
    </location>
    <ligand>
        <name>substrate</name>
    </ligand>
</feature>
<feature type="binding site" evidence="2">
    <location>
        <position position="68"/>
    </location>
    <ligand>
        <name>substrate</name>
    </ligand>
</feature>
<dbReference type="GO" id="GO:0008834">
    <property type="term" value="F:ditrans,polycis-undecaprenyl-diphosphate synthase [(2E,6E)-farnesyl-diphosphate specific] activity"/>
    <property type="evidence" value="ECO:0007669"/>
    <property type="project" value="TreeGrafter"/>
</dbReference>
<dbReference type="Proteomes" id="UP000070442">
    <property type="component" value="Unassembled WGS sequence"/>
</dbReference>
<dbReference type="HAMAP" id="MF_01139">
    <property type="entry name" value="ISPT"/>
    <property type="match status" value="1"/>
</dbReference>
<dbReference type="OrthoDB" id="4191603at2"/>
<dbReference type="FunFam" id="3.40.1180.10:FF:000001">
    <property type="entry name" value="(2E,6E)-farnesyl-diphosphate-specific ditrans,polycis-undecaprenyl-diphosphate synthase"/>
    <property type="match status" value="1"/>
</dbReference>
<reference evidence="4" key="1">
    <citation type="submission" date="2016-01" db="EMBL/GenBank/DDBJ databases">
        <authorList>
            <person name="Mitreva M."/>
            <person name="Pepin K.H."/>
            <person name="Mihindukulasuriya K.A."/>
            <person name="Fulton R."/>
            <person name="Fronick C."/>
            <person name="O'Laughlin M."/>
            <person name="Miner T."/>
            <person name="Herter B."/>
            <person name="Rosa B.A."/>
            <person name="Cordes M."/>
            <person name="Tomlinson C."/>
            <person name="Wollam A."/>
            <person name="Palsikar V.B."/>
            <person name="Mardis E.R."/>
            <person name="Wilson R.K."/>
        </authorList>
    </citation>
    <scope>NUCLEOTIDE SEQUENCE [LARGE SCALE GENOMIC DNA]</scope>
    <source>
        <strain evidence="4">DNF00729</strain>
    </source>
</reference>
<dbReference type="EMBL" id="LSDG01000045">
    <property type="protein sequence ID" value="KXB65089.1"/>
    <property type="molecule type" value="Genomic_DNA"/>
</dbReference>
<feature type="binding site" evidence="2">
    <location>
        <position position="17"/>
    </location>
    <ligand>
        <name>Mg(2+)</name>
        <dbReference type="ChEBI" id="CHEBI:18420"/>
    </ligand>
</feature>
<dbReference type="GO" id="GO:0000287">
    <property type="term" value="F:magnesium ion binding"/>
    <property type="evidence" value="ECO:0007669"/>
    <property type="project" value="UniProtKB-UniRule"/>
</dbReference>
<keyword evidence="2" id="KW-0479">Metal-binding</keyword>
<comment type="similarity">
    <text evidence="2">Belongs to the UPP synthase family.</text>
</comment>